<dbReference type="Proteomes" id="UP000078540">
    <property type="component" value="Unassembled WGS sequence"/>
</dbReference>
<evidence type="ECO:0000256" key="1">
    <source>
        <dbReference type="SAM" id="MobiDB-lite"/>
    </source>
</evidence>
<keyword evidence="3" id="KW-1185">Reference proteome</keyword>
<gene>
    <name evidence="2" type="ORF">ALC53_07330</name>
</gene>
<evidence type="ECO:0000313" key="2">
    <source>
        <dbReference type="EMBL" id="KYM82327.1"/>
    </source>
</evidence>
<protein>
    <submittedName>
        <fullName evidence="2">Uncharacterized protein</fullName>
    </submittedName>
</protein>
<accession>A0A195BDP4</accession>
<dbReference type="AlphaFoldDB" id="A0A195BDP4"/>
<proteinExistence type="predicted"/>
<organism evidence="2 3">
    <name type="scientific">Atta colombica</name>
    <dbReference type="NCBI Taxonomy" id="520822"/>
    <lineage>
        <taxon>Eukaryota</taxon>
        <taxon>Metazoa</taxon>
        <taxon>Ecdysozoa</taxon>
        <taxon>Arthropoda</taxon>
        <taxon>Hexapoda</taxon>
        <taxon>Insecta</taxon>
        <taxon>Pterygota</taxon>
        <taxon>Neoptera</taxon>
        <taxon>Endopterygota</taxon>
        <taxon>Hymenoptera</taxon>
        <taxon>Apocrita</taxon>
        <taxon>Aculeata</taxon>
        <taxon>Formicoidea</taxon>
        <taxon>Formicidae</taxon>
        <taxon>Myrmicinae</taxon>
        <taxon>Atta</taxon>
    </lineage>
</organism>
<evidence type="ECO:0000313" key="3">
    <source>
        <dbReference type="Proteomes" id="UP000078540"/>
    </source>
</evidence>
<sequence>MHHVPGGPVRRGHAGAAPARSLGYKRQFHPGKIPNNFLASRNYGDEINMKTRGVGYKSFKTLRRNA</sequence>
<reference evidence="2 3" key="1">
    <citation type="submission" date="2015-09" db="EMBL/GenBank/DDBJ databases">
        <title>Atta colombica WGS genome.</title>
        <authorList>
            <person name="Nygaard S."/>
            <person name="Hu H."/>
            <person name="Boomsma J."/>
            <person name="Zhang G."/>
        </authorList>
    </citation>
    <scope>NUCLEOTIDE SEQUENCE [LARGE SCALE GENOMIC DNA]</scope>
    <source>
        <strain evidence="2">Treedump-2</strain>
        <tissue evidence="2">Whole body</tissue>
    </source>
</reference>
<name>A0A195BDP4_9HYME</name>
<dbReference type="EMBL" id="KQ976514">
    <property type="protein sequence ID" value="KYM82327.1"/>
    <property type="molecule type" value="Genomic_DNA"/>
</dbReference>
<feature type="region of interest" description="Disordered" evidence="1">
    <location>
        <begin position="1"/>
        <end position="34"/>
    </location>
</feature>